<sequence length="432" mass="44527">MGLVLLGIGSRGDLAPLLALAGECRSRGAEVTVVALRDYAGLVGAAGAVHVPVDADVAEAMWHPDSTTRRLMLAQPGLMFLGMTTRMRRAAAQVVEAVERAVRPGDTVVAGLATAGVAVALAPRHPVVLALFAPVLPSDDPAGTVMAAGLAGVRVPGRATRLTSSVGWLMSVEMSGRAGRLMRHRNGAGRGDLIAAEALGLRILLAADPALVPPSSSWPTGVRQTGFWTRSARLHVEESRGGAVPEPGTAAGQQDWSGRLEAFLAAGPAPVYVGFGTCPVADPDADLEKFVRAARLAGVRLVTQPSPGAHPASHLGDDVLVLGEAPHDLVFGEMAAVVHHGGAGTMSTAVRAGVPSAVVPHLGDQGYWGRRVAELGLGPRPVPRARLTTRRLAGLLRTLTGPEAPRMRARALATAAELRTDGVSVAADALLR</sequence>
<keyword evidence="3" id="KW-1185">Reference proteome</keyword>
<dbReference type="EMBL" id="BSUO01000001">
    <property type="protein sequence ID" value="GMA41113.1"/>
    <property type="molecule type" value="Genomic_DNA"/>
</dbReference>
<dbReference type="Pfam" id="PF06722">
    <property type="entry name" value="EryCIII-like_C"/>
    <property type="match status" value="1"/>
</dbReference>
<dbReference type="CDD" id="cd03784">
    <property type="entry name" value="GT1_Gtf-like"/>
    <property type="match status" value="1"/>
</dbReference>
<dbReference type="PANTHER" id="PTHR48050:SF13">
    <property type="entry name" value="STEROL 3-BETA-GLUCOSYLTRANSFERASE UGT80A2"/>
    <property type="match status" value="1"/>
</dbReference>
<dbReference type="RefSeq" id="WP_284304700.1">
    <property type="nucleotide sequence ID" value="NZ_BSUO01000001.1"/>
</dbReference>
<reference evidence="3" key="1">
    <citation type="journal article" date="2019" name="Int. J. Syst. Evol. Microbiol.">
        <title>The Global Catalogue of Microorganisms (GCM) 10K type strain sequencing project: providing services to taxonomists for standard genome sequencing and annotation.</title>
        <authorList>
            <consortium name="The Broad Institute Genomics Platform"/>
            <consortium name="The Broad Institute Genome Sequencing Center for Infectious Disease"/>
            <person name="Wu L."/>
            <person name="Ma J."/>
        </authorList>
    </citation>
    <scope>NUCLEOTIDE SEQUENCE [LARGE SCALE GENOMIC DNA]</scope>
    <source>
        <strain evidence="3">NBRC 113072</strain>
    </source>
</reference>
<dbReference type="PANTHER" id="PTHR48050">
    <property type="entry name" value="STEROL 3-BETA-GLUCOSYLTRANSFERASE"/>
    <property type="match status" value="1"/>
</dbReference>
<dbReference type="Proteomes" id="UP001157126">
    <property type="component" value="Unassembled WGS sequence"/>
</dbReference>
<evidence type="ECO:0000313" key="3">
    <source>
        <dbReference type="Proteomes" id="UP001157126"/>
    </source>
</evidence>
<name>A0ABQ6IUZ6_9MICO</name>
<evidence type="ECO:0000259" key="1">
    <source>
        <dbReference type="Pfam" id="PF06722"/>
    </source>
</evidence>
<comment type="caution">
    <text evidence="2">The sequence shown here is derived from an EMBL/GenBank/DDBJ whole genome shotgun (WGS) entry which is preliminary data.</text>
</comment>
<dbReference type="SUPFAM" id="SSF53756">
    <property type="entry name" value="UDP-Glycosyltransferase/glycogen phosphorylase"/>
    <property type="match status" value="1"/>
</dbReference>
<dbReference type="InterPro" id="IPR050426">
    <property type="entry name" value="Glycosyltransferase_28"/>
</dbReference>
<dbReference type="InterPro" id="IPR002213">
    <property type="entry name" value="UDP_glucos_trans"/>
</dbReference>
<proteinExistence type="predicted"/>
<dbReference type="InterPro" id="IPR010610">
    <property type="entry name" value="EryCIII-like_C"/>
</dbReference>
<accession>A0ABQ6IUZ6</accession>
<feature type="domain" description="Erythromycin biosynthesis protein CIII-like C-terminal" evidence="1">
    <location>
        <begin position="312"/>
        <end position="414"/>
    </location>
</feature>
<dbReference type="Gene3D" id="3.40.50.2000">
    <property type="entry name" value="Glycogen Phosphorylase B"/>
    <property type="match status" value="2"/>
</dbReference>
<protein>
    <recommendedName>
        <fullName evidence="1">Erythromycin biosynthesis protein CIII-like C-terminal domain-containing protein</fullName>
    </recommendedName>
</protein>
<gene>
    <name evidence="2" type="ORF">GCM10025883_31580</name>
</gene>
<evidence type="ECO:0000313" key="2">
    <source>
        <dbReference type="EMBL" id="GMA41113.1"/>
    </source>
</evidence>
<organism evidence="2 3">
    <name type="scientific">Mobilicoccus caccae</name>
    <dbReference type="NCBI Taxonomy" id="1859295"/>
    <lineage>
        <taxon>Bacteria</taxon>
        <taxon>Bacillati</taxon>
        <taxon>Actinomycetota</taxon>
        <taxon>Actinomycetes</taxon>
        <taxon>Micrococcales</taxon>
        <taxon>Dermatophilaceae</taxon>
        <taxon>Mobilicoccus</taxon>
    </lineage>
</organism>